<evidence type="ECO:0000313" key="2">
    <source>
        <dbReference type="EMBL" id="WRO20615.1"/>
    </source>
</evidence>
<dbReference type="InterPro" id="IPR009078">
    <property type="entry name" value="Ferritin-like_SF"/>
</dbReference>
<dbReference type="RefSeq" id="WP_366923504.1">
    <property type="nucleotide sequence ID" value="NZ_CP121694.1"/>
</dbReference>
<dbReference type="KEGG" id="dbc:MFMK1_000398"/>
<dbReference type="EMBL" id="CP121694">
    <property type="protein sequence ID" value="WRO20615.1"/>
    <property type="molecule type" value="Genomic_DNA"/>
</dbReference>
<dbReference type="SUPFAM" id="SSF47240">
    <property type="entry name" value="Ferritin-like"/>
    <property type="match status" value="1"/>
</dbReference>
<evidence type="ECO:0000313" key="3">
    <source>
        <dbReference type="Proteomes" id="UP001329915"/>
    </source>
</evidence>
<evidence type="ECO:0000256" key="1">
    <source>
        <dbReference type="SAM" id="Coils"/>
    </source>
</evidence>
<dbReference type="InterPro" id="IPR012347">
    <property type="entry name" value="Ferritin-like"/>
</dbReference>
<proteinExistence type="predicted"/>
<feature type="coiled-coil region" evidence="1">
    <location>
        <begin position="30"/>
        <end position="61"/>
    </location>
</feature>
<sequence length="61" mass="7103">MQLTSKEQGLIKDALEHEQICAKKYASYAAQLQDQELKNLFTQLQQKEEQHINTLNQLKNS</sequence>
<dbReference type="Proteomes" id="UP001329915">
    <property type="component" value="Chromosome"/>
</dbReference>
<reference evidence="2 3" key="1">
    <citation type="submission" date="2023-04" db="EMBL/GenBank/DDBJ databases">
        <authorList>
            <person name="Hsu D."/>
        </authorList>
    </citation>
    <scope>NUCLEOTIDE SEQUENCE [LARGE SCALE GENOMIC DNA]</scope>
    <source>
        <strain evidence="2 3">MK1</strain>
    </source>
</reference>
<organism evidence="2 3">
    <name type="scientific">Metallumcola ferriviriculae</name>
    <dbReference type="NCBI Taxonomy" id="3039180"/>
    <lineage>
        <taxon>Bacteria</taxon>
        <taxon>Bacillati</taxon>
        <taxon>Bacillota</taxon>
        <taxon>Clostridia</taxon>
        <taxon>Neomoorellales</taxon>
        <taxon>Desulfitibacteraceae</taxon>
        <taxon>Metallumcola</taxon>
    </lineage>
</organism>
<evidence type="ECO:0008006" key="4">
    <source>
        <dbReference type="Google" id="ProtNLM"/>
    </source>
</evidence>
<protein>
    <recommendedName>
        <fullName evidence="4">Rubrerythrin diiron-binding domain-containing protein</fullName>
    </recommendedName>
</protein>
<keyword evidence="3" id="KW-1185">Reference proteome</keyword>
<gene>
    <name evidence="2" type="ORF">MFMK1_000398</name>
</gene>
<accession>A0AAU0UK87</accession>
<keyword evidence="1" id="KW-0175">Coiled coil</keyword>
<dbReference type="AlphaFoldDB" id="A0AAU0UK87"/>
<name>A0AAU0UK87_9FIRM</name>
<dbReference type="Gene3D" id="1.20.1260.10">
    <property type="match status" value="1"/>
</dbReference>